<gene>
    <name evidence="1" type="ORF">QQ91_010550</name>
</gene>
<dbReference type="PANTHER" id="PTHR37203:SF3">
    <property type="entry name" value="SLR0975 PROTEIN"/>
    <property type="match status" value="1"/>
</dbReference>
<reference evidence="1" key="2">
    <citation type="journal article" date="2015" name="Genome Announc.">
        <title>Draft Genome Sequence of Filamentous Marine Cyanobacterium Lyngbya confervoides Strain BDU141951.</title>
        <authorList>
            <person name="Chandrababunaidu M.M."/>
            <person name="Sen D."/>
            <person name="Tripathy S."/>
        </authorList>
    </citation>
    <scope>NUCLEOTIDE SEQUENCE</scope>
    <source>
        <strain evidence="1">BDU141951</strain>
    </source>
</reference>
<evidence type="ECO:0000313" key="1">
    <source>
        <dbReference type="EMBL" id="NEV67556.1"/>
    </source>
</evidence>
<dbReference type="AlphaFoldDB" id="A0A0C1YFP9"/>
<dbReference type="EMBL" id="JTHE02000003">
    <property type="protein sequence ID" value="NEV67556.1"/>
    <property type="molecule type" value="Genomic_DNA"/>
</dbReference>
<sequence length="283" mass="32019">MDELRTALELATEDELQALTELLFRPKLNPLDYLCNPDPVDLQRGSRRHWLDQLEARFRYLAADGVTVMRGGSRGVSYRQALIQICQHLRLPYADTLPTTDLEAEVFLHVMEKAWQRLPQRDRRALQQRVQTAIVDHENFHRLPIPLQRNPLGLLMKGGSAIAMSAVIRPWLLQQIARQFAWQVARQQLAQQTLARGGLTIAGQLQGRVAVAMASRGMAVNAARYTATRSFFAVLGPAMWAWFFADLGWRAIATNHSRIIPAVFTLAQIRLTRGESLCELAEC</sequence>
<name>A0A0C1YFP9_9CYAN</name>
<proteinExistence type="predicted"/>
<organism evidence="1">
    <name type="scientific">Lyngbya confervoides BDU141951</name>
    <dbReference type="NCBI Taxonomy" id="1574623"/>
    <lineage>
        <taxon>Bacteria</taxon>
        <taxon>Bacillati</taxon>
        <taxon>Cyanobacteriota</taxon>
        <taxon>Cyanophyceae</taxon>
        <taxon>Oscillatoriophycideae</taxon>
        <taxon>Oscillatoriales</taxon>
        <taxon>Microcoleaceae</taxon>
        <taxon>Lyngbya</taxon>
    </lineage>
</organism>
<reference evidence="1" key="1">
    <citation type="submission" date="2014-11" db="EMBL/GenBank/DDBJ databases">
        <authorList>
            <person name="Malar M.C."/>
            <person name="Sen D."/>
            <person name="Tripathy S."/>
        </authorList>
    </citation>
    <scope>NUCLEOTIDE SEQUENCE</scope>
    <source>
        <strain evidence="1">BDU141951</strain>
    </source>
</reference>
<reference evidence="1" key="3">
    <citation type="submission" date="2020-02" db="EMBL/GenBank/DDBJ databases">
        <authorList>
            <person name="Sarangi A.N."/>
            <person name="Ghosh S."/>
            <person name="Mukherjee M."/>
            <person name="Tripathy S."/>
        </authorList>
    </citation>
    <scope>NUCLEOTIDE SEQUENCE</scope>
    <source>
        <strain evidence="1">BDU141951</strain>
    </source>
</reference>
<comment type="caution">
    <text evidence="1">The sequence shown here is derived from an EMBL/GenBank/DDBJ whole genome shotgun (WGS) entry which is preliminary data.</text>
</comment>
<dbReference type="PANTHER" id="PTHR37203">
    <property type="match status" value="1"/>
</dbReference>
<accession>A0A0C1YFP9</accession>
<protein>
    <submittedName>
        <fullName evidence="1">Uncharacterized protein</fullName>
    </submittedName>
</protein>